<dbReference type="AlphaFoldDB" id="A0A0P1E343"/>
<dbReference type="Proteomes" id="UP000050786">
    <property type="component" value="Unassembled WGS sequence"/>
</dbReference>
<feature type="transmembrane region" description="Helical" evidence="1">
    <location>
        <begin position="37"/>
        <end position="56"/>
    </location>
</feature>
<dbReference type="EMBL" id="CYPS01000023">
    <property type="protein sequence ID" value="CUH42656.1"/>
    <property type="molecule type" value="Genomic_DNA"/>
</dbReference>
<accession>A0A0P1E343</accession>
<evidence type="ECO:0000313" key="3">
    <source>
        <dbReference type="EMBL" id="CUH42656.1"/>
    </source>
</evidence>
<dbReference type="InterPro" id="IPR005530">
    <property type="entry name" value="SPW"/>
</dbReference>
<gene>
    <name evidence="3" type="ORF">RUM4293_01544</name>
</gene>
<reference evidence="4" key="1">
    <citation type="submission" date="2015-09" db="EMBL/GenBank/DDBJ databases">
        <authorList>
            <person name="Rodrigo-Torres L."/>
            <person name="Arahal D.R."/>
        </authorList>
    </citation>
    <scope>NUCLEOTIDE SEQUENCE [LARGE SCALE GENOMIC DNA]</scope>
    <source>
        <strain evidence="4">CECT 4293</strain>
    </source>
</reference>
<organism evidence="3 4">
    <name type="scientific">Ruegeria atlantica</name>
    <dbReference type="NCBI Taxonomy" id="81569"/>
    <lineage>
        <taxon>Bacteria</taxon>
        <taxon>Pseudomonadati</taxon>
        <taxon>Pseudomonadota</taxon>
        <taxon>Alphaproteobacteria</taxon>
        <taxon>Rhodobacterales</taxon>
        <taxon>Roseobacteraceae</taxon>
        <taxon>Ruegeria</taxon>
    </lineage>
</organism>
<keyword evidence="1" id="KW-1133">Transmembrane helix</keyword>
<name>A0A0P1E343_9RHOB</name>
<sequence length="121" mass="12982">MSLRFVTRNIHAYLDYPVAIALMGLPFLLGLGQSNPMALWLSVVTGVAAFVLTVLTDHHLGIWRVLPYNFHLAVDLLVGVVFLAAPSLFGFSGLDAIFYWLNGAAVVAVISLSAPEQGVTA</sequence>
<feature type="transmembrane region" description="Helical" evidence="1">
    <location>
        <begin position="68"/>
        <end position="91"/>
    </location>
</feature>
<feature type="domain" description="SPW repeat-containing integral membrane" evidence="2">
    <location>
        <begin position="11"/>
        <end position="109"/>
    </location>
</feature>
<evidence type="ECO:0000259" key="2">
    <source>
        <dbReference type="Pfam" id="PF03779"/>
    </source>
</evidence>
<evidence type="ECO:0000313" key="4">
    <source>
        <dbReference type="Proteomes" id="UP000050786"/>
    </source>
</evidence>
<dbReference type="Pfam" id="PF03779">
    <property type="entry name" value="SPW"/>
    <property type="match status" value="1"/>
</dbReference>
<dbReference type="RefSeq" id="WP_058272721.1">
    <property type="nucleotide sequence ID" value="NZ_CANLTD010000004.1"/>
</dbReference>
<feature type="transmembrane region" description="Helical" evidence="1">
    <location>
        <begin position="12"/>
        <end position="31"/>
    </location>
</feature>
<evidence type="ECO:0000256" key="1">
    <source>
        <dbReference type="SAM" id="Phobius"/>
    </source>
</evidence>
<feature type="transmembrane region" description="Helical" evidence="1">
    <location>
        <begin position="97"/>
        <end position="115"/>
    </location>
</feature>
<proteinExistence type="predicted"/>
<keyword evidence="1" id="KW-0472">Membrane</keyword>
<protein>
    <recommendedName>
        <fullName evidence="2">SPW repeat-containing integral membrane domain-containing protein</fullName>
    </recommendedName>
</protein>
<keyword evidence="4" id="KW-1185">Reference proteome</keyword>
<keyword evidence="1" id="KW-0812">Transmembrane</keyword>